<accession>A0A376C0Y2</accession>
<protein>
    <recommendedName>
        <fullName evidence="3">Type VI secretion, VasB, ImpH, VC_A0111</fullName>
    </recommendedName>
</protein>
<gene>
    <name evidence="1" type="ORF">NCTC11661_01120</name>
</gene>
<reference evidence="1 2" key="1">
    <citation type="submission" date="2018-06" db="EMBL/GenBank/DDBJ databases">
        <authorList>
            <consortium name="Pathogen Informatics"/>
            <person name="Doyle S."/>
        </authorList>
    </citation>
    <scope>NUCLEOTIDE SEQUENCE [LARGE SCALE GENOMIC DNA]</scope>
    <source>
        <strain evidence="1 2">NCTC11661</strain>
    </source>
</reference>
<name>A0A376C0Y2_9FLAO</name>
<dbReference type="Pfam" id="PF06996">
    <property type="entry name" value="T6SS_TssG"/>
    <property type="match status" value="1"/>
</dbReference>
<evidence type="ECO:0000313" key="2">
    <source>
        <dbReference type="Proteomes" id="UP000255515"/>
    </source>
</evidence>
<sequence>MPEDIHITELRYNNLETDFRVEAVVANLLKYQYSNSDFFIKRIGTSERPNGKDLKSIYTSHYGLDGEYIILESYRESIYDYLPEGFFHPPSLGNYSSHNIESVINEIRKQKEVEENARKFFQPFEIEVFKTEIAALLKESEFDVADSSDTLLNILSELWPLLTEVDKDISRIFFFILPFLHKVRGKKEWIEKFLSAFLETKVEISFVPNVIHHSDDEEGFTTLGKARLGISFIPNAKHWDGERNWQINIGPIPDSKIEKFVSGHPFRDLLHKFYDYLLPVSVKFFENFITIKTQESFYISSSNPYSSRLGFTTFI</sequence>
<evidence type="ECO:0000313" key="1">
    <source>
        <dbReference type="EMBL" id="SSZ55722.1"/>
    </source>
</evidence>
<dbReference type="RefSeq" id="WP_002688991.1">
    <property type="nucleotide sequence ID" value="NZ_UFTJ01000002.1"/>
</dbReference>
<evidence type="ECO:0008006" key="3">
    <source>
        <dbReference type="Google" id="ProtNLM"/>
    </source>
</evidence>
<dbReference type="Proteomes" id="UP000255515">
    <property type="component" value="Unassembled WGS sequence"/>
</dbReference>
<dbReference type="InterPro" id="IPR010732">
    <property type="entry name" value="T6SS_TssG-like"/>
</dbReference>
<dbReference type="EMBL" id="UFTJ01000002">
    <property type="protein sequence ID" value="SSZ55722.1"/>
    <property type="molecule type" value="Genomic_DNA"/>
</dbReference>
<proteinExistence type="predicted"/>
<organism evidence="1 2">
    <name type="scientific">Bergeyella zoohelcum</name>
    <dbReference type="NCBI Taxonomy" id="1015"/>
    <lineage>
        <taxon>Bacteria</taxon>
        <taxon>Pseudomonadati</taxon>
        <taxon>Bacteroidota</taxon>
        <taxon>Flavobacteriia</taxon>
        <taxon>Flavobacteriales</taxon>
        <taxon>Weeksellaceae</taxon>
        <taxon>Bergeyella</taxon>
    </lineage>
</organism>
<dbReference type="AlphaFoldDB" id="A0A376C0Y2"/>